<sequence length="461" mass="52391">MQHNTKKILLITPYFAPQSHAAMFRVYKLAKYLPEHGYEVHVLTVDTNYLYNEDPSLMAGLPESVKVHTARYIEPSLRGLRMAIGGQDRTFYALKLKQTSKNNAAVSQQLIQDGNDSNKKRESNKGGKVAAFKRFMSDRPDRLWTWYRPALKQAKHLIETHRISLIYTTSAPYTTLKMGKALQASCGVKWVADFRDPLGYGPRFSSPRLKAQREEQRLVKEAMQSADHIVGLAQSYHYIFKDLYAVDSQKMRFIPTGADDQYMQYRNNDNTVQKPHALSLIFIGEFLDEYDSDYIFQLISAYAAESDAGVVLRIIGREEVNRPRVEQLLSSVERTSSKFTIEFIDHLPQHVLYQYIEQADAGILIPGESLWFTNFAKLVDYLAFKKPVLADVAKISEARSALAEAGLGLFLTGDMDKDKSLLTSVTTREYGKAVNHEYCRQYLASSQVSAFVDVFDRVVGS</sequence>
<dbReference type="SUPFAM" id="SSF53756">
    <property type="entry name" value="UDP-Glycosyltransferase/glycogen phosphorylase"/>
    <property type="match status" value="1"/>
</dbReference>
<evidence type="ECO:0008006" key="3">
    <source>
        <dbReference type="Google" id="ProtNLM"/>
    </source>
</evidence>
<dbReference type="Proteomes" id="UP001652504">
    <property type="component" value="Unassembled WGS sequence"/>
</dbReference>
<evidence type="ECO:0000313" key="1">
    <source>
        <dbReference type="EMBL" id="MCV2886691.1"/>
    </source>
</evidence>
<protein>
    <recommendedName>
        <fullName evidence="3">Glycosyltransferase subfamily 4-like N-terminal domain-containing protein</fullName>
    </recommendedName>
</protein>
<dbReference type="RefSeq" id="WP_263713982.1">
    <property type="nucleotide sequence ID" value="NZ_JAOWKX010000016.1"/>
</dbReference>
<keyword evidence="2" id="KW-1185">Reference proteome</keyword>
<dbReference type="Gene3D" id="3.40.50.2000">
    <property type="entry name" value="Glycogen Phosphorylase B"/>
    <property type="match status" value="1"/>
</dbReference>
<reference evidence="1 2" key="1">
    <citation type="submission" date="2022-10" db="EMBL/GenBank/DDBJ databases">
        <title>Aestuariibacter sp. AA17 isolated from Montipora capitata coral fragment.</title>
        <authorList>
            <person name="Emsley S.A."/>
            <person name="Pfannmuller K.M."/>
            <person name="Loughran R.M."/>
            <person name="Shlafstein M."/>
            <person name="Papke E."/>
            <person name="Saw J.H."/>
            <person name="Ushijima B."/>
            <person name="Videau P."/>
        </authorList>
    </citation>
    <scope>NUCLEOTIDE SEQUENCE [LARGE SCALE GENOMIC DNA]</scope>
    <source>
        <strain evidence="1 2">AA17</strain>
    </source>
</reference>
<organism evidence="1 2">
    <name type="scientific">Fluctibacter corallii</name>
    <dbReference type="NCBI Taxonomy" id="2984329"/>
    <lineage>
        <taxon>Bacteria</taxon>
        <taxon>Pseudomonadati</taxon>
        <taxon>Pseudomonadota</taxon>
        <taxon>Gammaproteobacteria</taxon>
        <taxon>Alteromonadales</taxon>
        <taxon>Alteromonadaceae</taxon>
        <taxon>Fluctibacter</taxon>
    </lineage>
</organism>
<name>A0ABT3ADE1_9ALTE</name>
<proteinExistence type="predicted"/>
<evidence type="ECO:0000313" key="2">
    <source>
        <dbReference type="Proteomes" id="UP001652504"/>
    </source>
</evidence>
<dbReference type="EMBL" id="JAOWKX010000016">
    <property type="protein sequence ID" value="MCV2886691.1"/>
    <property type="molecule type" value="Genomic_DNA"/>
</dbReference>
<gene>
    <name evidence="1" type="ORF">OE749_18525</name>
</gene>
<accession>A0ABT3ADE1</accession>
<comment type="caution">
    <text evidence="1">The sequence shown here is derived from an EMBL/GenBank/DDBJ whole genome shotgun (WGS) entry which is preliminary data.</text>
</comment>